<dbReference type="InterPro" id="IPR011704">
    <property type="entry name" value="ATPase_dyneun-rel_AAA"/>
</dbReference>
<reference evidence="2 3" key="1">
    <citation type="submission" date="2016-09" db="EMBL/GenBank/DDBJ databases">
        <title>Genome Sequence of the Lactobacillus fermentum strain NCC2970 (CNCM I-5068).</title>
        <authorList>
            <person name="Barretto C."/>
            <person name="Ngom-Bru C."/>
            <person name="Genevaz A."/>
            <person name="Fournier C."/>
            <person name="Moine D."/>
            <person name="Kassam M."/>
            <person name="Iltis A."/>
            <person name="Sagory-Zalkind P."/>
            <person name="Faucherand G."/>
            <person name="Descombes P."/>
            <person name="Duboux S."/>
        </authorList>
    </citation>
    <scope>NUCLEOTIDE SEQUENCE [LARGE SCALE GENOMIC DNA]</scope>
    <source>
        <strain evidence="2 3">NCC2970</strain>
    </source>
</reference>
<dbReference type="EMBL" id="CP017151">
    <property type="protein sequence ID" value="AOR74315.1"/>
    <property type="molecule type" value="Genomic_DNA"/>
</dbReference>
<dbReference type="Proteomes" id="UP000094714">
    <property type="component" value="Chromosome"/>
</dbReference>
<dbReference type="InterPro" id="IPR027417">
    <property type="entry name" value="P-loop_NTPase"/>
</dbReference>
<evidence type="ECO:0000259" key="1">
    <source>
        <dbReference type="Pfam" id="PF07728"/>
    </source>
</evidence>
<name>A0A1D7ZWQ5_LIMFE</name>
<evidence type="ECO:0000313" key="3">
    <source>
        <dbReference type="Proteomes" id="UP000094714"/>
    </source>
</evidence>
<dbReference type="Pfam" id="PF07728">
    <property type="entry name" value="AAA_5"/>
    <property type="match status" value="1"/>
</dbReference>
<organism evidence="2 3">
    <name type="scientific">Limosilactobacillus fermentum</name>
    <name type="common">Lactobacillus fermentum</name>
    <dbReference type="NCBI Taxonomy" id="1613"/>
    <lineage>
        <taxon>Bacteria</taxon>
        <taxon>Bacillati</taxon>
        <taxon>Bacillota</taxon>
        <taxon>Bacilli</taxon>
        <taxon>Lactobacillales</taxon>
        <taxon>Lactobacillaceae</taxon>
        <taxon>Limosilactobacillus</taxon>
    </lineage>
</organism>
<dbReference type="Gene3D" id="3.40.50.300">
    <property type="entry name" value="P-loop containing nucleotide triphosphate hydrolases"/>
    <property type="match status" value="1"/>
</dbReference>
<dbReference type="SUPFAM" id="SSF52540">
    <property type="entry name" value="P-loop containing nucleoside triphosphate hydrolases"/>
    <property type="match status" value="1"/>
</dbReference>
<proteinExistence type="predicted"/>
<protein>
    <submittedName>
        <fullName evidence="2">ATPase</fullName>
    </submittedName>
</protein>
<accession>A0A1D7ZWQ5</accession>
<sequence length="392" mass="42024">MLTWLTTDGGIEMSLTYQELLVTLPALLEAGSVPNLVGEAGIGKSALVAEVAKRMGATLLTTVVSLAEKGDLALPVPPLTKDSLVTTSRFGTLADVKYGYSTTLLTLLKEAEARPGQPIIWFLDEFNRGNAAVQSELMNLVSQRQIHTLTLPEEVHIILAQNPDPTMDAAGDYAVTPSDAAVRDRTVRLKMRANLTDWLTWAEGEVDGTPRVQPVVVDYLREHPNLLAPAPVVGQIMPTPRSWERASRNLTSLRKLPAAQSRAVLADVLAGDLGEEVGVDLAQVILTPAVGIEELLSAPSPVTEMVAPLPESNRLDLVNQWLGQAVPLDLATLPRVVTLLKSLSADGQVAAGYQIGKRADLLAALYQARDDKAARAMYELLAEIAKRGTGNG</sequence>
<gene>
    <name evidence="2" type="ORF">LACFE_CDS0853</name>
</gene>
<dbReference type="GO" id="GO:0016887">
    <property type="term" value="F:ATP hydrolysis activity"/>
    <property type="evidence" value="ECO:0007669"/>
    <property type="project" value="InterPro"/>
</dbReference>
<evidence type="ECO:0000313" key="2">
    <source>
        <dbReference type="EMBL" id="AOR74315.1"/>
    </source>
</evidence>
<dbReference type="PATRIC" id="fig|1613.112.peg.892"/>
<dbReference type="GO" id="GO:0005524">
    <property type="term" value="F:ATP binding"/>
    <property type="evidence" value="ECO:0007669"/>
    <property type="project" value="InterPro"/>
</dbReference>
<dbReference type="AlphaFoldDB" id="A0A1D7ZWQ5"/>
<feature type="domain" description="ATPase dynein-related AAA" evidence="1">
    <location>
        <begin position="36"/>
        <end position="156"/>
    </location>
</feature>